<dbReference type="SUPFAM" id="SSF55620">
    <property type="entry name" value="Tetrahydrobiopterin biosynthesis enzymes-like"/>
    <property type="match status" value="1"/>
</dbReference>
<dbReference type="GO" id="GO:0004150">
    <property type="term" value="F:dihydroneopterin aldolase activity"/>
    <property type="evidence" value="ECO:0007669"/>
    <property type="project" value="InterPro"/>
</dbReference>
<dbReference type="SMART" id="SM00905">
    <property type="entry name" value="FolB"/>
    <property type="match status" value="1"/>
</dbReference>
<evidence type="ECO:0000259" key="1">
    <source>
        <dbReference type="SMART" id="SM00905"/>
    </source>
</evidence>
<proteinExistence type="predicted"/>
<dbReference type="Proteomes" id="UP000231655">
    <property type="component" value="Unassembled WGS sequence"/>
</dbReference>
<dbReference type="EMBL" id="OBEA01000003">
    <property type="protein sequence ID" value="SNY51474.1"/>
    <property type="molecule type" value="Genomic_DNA"/>
</dbReference>
<evidence type="ECO:0000313" key="3">
    <source>
        <dbReference type="EMBL" id="SNY51474.1"/>
    </source>
</evidence>
<feature type="domain" description="Dihydroneopterin aldolase/epimerase" evidence="1">
    <location>
        <begin position="28"/>
        <end position="136"/>
    </location>
</feature>
<organism evidence="3 4">
    <name type="scientific">Pseudooceanicola antarcticus</name>
    <dbReference type="NCBI Taxonomy" id="1247613"/>
    <lineage>
        <taxon>Bacteria</taxon>
        <taxon>Pseudomonadati</taxon>
        <taxon>Pseudomonadota</taxon>
        <taxon>Alphaproteobacteria</taxon>
        <taxon>Rhodobacterales</taxon>
        <taxon>Paracoccaceae</taxon>
        <taxon>Pseudooceanicola</taxon>
    </lineage>
</organism>
<evidence type="ECO:0000313" key="4">
    <source>
        <dbReference type="Proteomes" id="UP000231655"/>
    </source>
</evidence>
<dbReference type="OrthoDB" id="7678026at2"/>
<evidence type="ECO:0000313" key="5">
    <source>
        <dbReference type="Proteomes" id="UP000231702"/>
    </source>
</evidence>
<evidence type="ECO:0000313" key="2">
    <source>
        <dbReference type="EMBL" id="PJE32078.1"/>
    </source>
</evidence>
<name>A0A285IU26_9RHOB</name>
<accession>A0A285IU26</accession>
<dbReference type="EMBL" id="PGTD01000007">
    <property type="protein sequence ID" value="PJE32078.1"/>
    <property type="molecule type" value="Genomic_DNA"/>
</dbReference>
<gene>
    <name evidence="2" type="ORF">CVM39_03030</name>
    <name evidence="3" type="ORF">SAMN06297129_2138</name>
</gene>
<reference evidence="3 4" key="1">
    <citation type="submission" date="2017-09" db="EMBL/GenBank/DDBJ databases">
        <authorList>
            <person name="Ehlers B."/>
            <person name="Leendertz F.H."/>
        </authorList>
    </citation>
    <scope>NUCLEOTIDE SEQUENCE [LARGE SCALE GENOMIC DNA]</scope>
    <source>
        <strain evidence="3 4">CGMCC 1.12662</strain>
    </source>
</reference>
<dbReference type="Proteomes" id="UP000231702">
    <property type="component" value="Unassembled WGS sequence"/>
</dbReference>
<dbReference type="AlphaFoldDB" id="A0A285IU26"/>
<reference evidence="2 5" key="2">
    <citation type="journal article" date="2018" name="Int. J. Syst. Evol. Microbiol.">
        <title>Pseudooceanicola lipolyticus sp. nov., a marine alphaproteobacterium, reclassification of Oceanicola flagellatus as Pseudooceanicola flagellatus comb. nov. and emended description of the genus Pseudooceanicola.</title>
        <authorList>
            <person name="Huang M.-M."/>
            <person name="Guo L.-L."/>
            <person name="Wu Y.-H."/>
            <person name="Lai Q.-L."/>
            <person name="Shao Z.-Z."/>
            <person name="Wang C.-S."/>
            <person name="Wu M."/>
            <person name="Xu X.-W."/>
        </authorList>
    </citation>
    <scope>NUCLEOTIDE SEQUENCE [LARGE SCALE GENOMIC DNA]</scope>
    <source>
        <strain evidence="2 5">Ar-45</strain>
    </source>
</reference>
<dbReference type="InterPro" id="IPR043133">
    <property type="entry name" value="GTP-CH-I_C/QueF"/>
</dbReference>
<dbReference type="InterPro" id="IPR006157">
    <property type="entry name" value="FolB_dom"/>
</dbReference>
<dbReference type="Gene3D" id="3.30.1130.10">
    <property type="match status" value="1"/>
</dbReference>
<sequence length="311" mass="33665">MSDLISQAFGHPMERSKAMSGDQPADRISVRDYLTEVEIGAFQQERNVVQRLRFNVVVEVRDAPEPLEDDVDRILSYDAITEAIEAELSAERLNLLETLAERVSARILAEPQALRVFTRIEKLDRGPGALGVEVVRALGDALPAAEDDAESPSLNPLVVFLGAEARTSEAFTGWLDQFEAASRPVVICCGPLEGTAKSGSALTQQRIDLLSIEQAAWQMAGRDARCVVVNTRTELDWSMKHGQISLWAPSKIVLDATGDRPQDVGDGSDLALWFAGLMGASDLLYVGAEAPAASGTTRVQTLPVTETLPLP</sequence>
<dbReference type="Pfam" id="PF02152">
    <property type="entry name" value="FolB"/>
    <property type="match status" value="1"/>
</dbReference>
<protein>
    <submittedName>
        <fullName evidence="2">Diguanylate cyclase</fullName>
    </submittedName>
    <submittedName>
        <fullName evidence="3">Dihydroneopterin aldolase</fullName>
    </submittedName>
</protein>
<dbReference type="GO" id="GO:0006760">
    <property type="term" value="P:folic acid-containing compound metabolic process"/>
    <property type="evidence" value="ECO:0007669"/>
    <property type="project" value="InterPro"/>
</dbReference>
<keyword evidence="5" id="KW-1185">Reference proteome</keyword>
<dbReference type="RefSeq" id="WP_097145852.1">
    <property type="nucleotide sequence ID" value="NZ_OBEA01000003.1"/>
</dbReference>